<protein>
    <submittedName>
        <fullName evidence="1">MspA family porin</fullName>
    </submittedName>
</protein>
<evidence type="ECO:0000313" key="2">
    <source>
        <dbReference type="Proteomes" id="UP001611494"/>
    </source>
</evidence>
<organism evidence="1 2">
    <name type="scientific">Nocardia testacea</name>
    <dbReference type="NCBI Taxonomy" id="248551"/>
    <lineage>
        <taxon>Bacteria</taxon>
        <taxon>Bacillati</taxon>
        <taxon>Actinomycetota</taxon>
        <taxon>Actinomycetes</taxon>
        <taxon>Mycobacteriales</taxon>
        <taxon>Nocardiaceae</taxon>
        <taxon>Nocardia</taxon>
    </lineage>
</organism>
<accession>A0ABW7W4H1</accession>
<dbReference type="InterPro" id="IPR015286">
    <property type="entry name" value="Porin_fam_mycobact-type"/>
</dbReference>
<sequence length="275" mass="27108">MNSRSEHEDWSTMNRKYSSIVATLAAAISAATGAVSTVDTAAQAAPGEITSGGLRVVASANSSNSEPSGDTAMGVPFAHAVKVSGDFSVAADGGAPLRGGEIVAGYLLGCAVDIANGISVAIAPSVAVATEVAPEVGVDLGVDLGLGAIEPPAVEPDPEGDGPPTIDPNLDLVTPPEVGVSAGVNAGLAQAFGIENGLAGELAVNLAPGTVTTAVIGAAELDEESTFPYTFAHSNTPLQVNGCLSPASAMPFVTVRADTPGGTVQTTGYGTSFTF</sequence>
<keyword evidence="2" id="KW-1185">Reference proteome</keyword>
<reference evidence="1 2" key="1">
    <citation type="submission" date="2024-10" db="EMBL/GenBank/DDBJ databases">
        <title>The Natural Products Discovery Center: Release of the First 8490 Sequenced Strains for Exploring Actinobacteria Biosynthetic Diversity.</title>
        <authorList>
            <person name="Kalkreuter E."/>
            <person name="Kautsar S.A."/>
            <person name="Yang D."/>
            <person name="Bader C.D."/>
            <person name="Teijaro C.N."/>
            <person name="Fluegel L."/>
            <person name="Davis C.M."/>
            <person name="Simpson J.R."/>
            <person name="Lauterbach L."/>
            <person name="Steele A.D."/>
            <person name="Gui C."/>
            <person name="Meng S."/>
            <person name="Li G."/>
            <person name="Viehrig K."/>
            <person name="Ye F."/>
            <person name="Su P."/>
            <person name="Kiefer A.F."/>
            <person name="Nichols A."/>
            <person name="Cepeda A.J."/>
            <person name="Yan W."/>
            <person name="Fan B."/>
            <person name="Jiang Y."/>
            <person name="Adhikari A."/>
            <person name="Zheng C.-J."/>
            <person name="Schuster L."/>
            <person name="Cowan T.M."/>
            <person name="Smanski M.J."/>
            <person name="Chevrette M.G."/>
            <person name="De Carvalho L.P.S."/>
            <person name="Shen B."/>
        </authorList>
    </citation>
    <scope>NUCLEOTIDE SEQUENCE [LARGE SCALE GENOMIC DNA]</scope>
    <source>
        <strain evidence="1 2">NPDC019377</strain>
    </source>
</reference>
<comment type="caution">
    <text evidence="1">The sequence shown here is derived from an EMBL/GenBank/DDBJ whole genome shotgun (WGS) entry which is preliminary data.</text>
</comment>
<dbReference type="RefSeq" id="WP_157181708.1">
    <property type="nucleotide sequence ID" value="NZ_JBIRYL010000009.1"/>
</dbReference>
<gene>
    <name evidence="1" type="ORF">ACH49Z_23440</name>
</gene>
<dbReference type="EMBL" id="JBIRYL010000009">
    <property type="protein sequence ID" value="MFI2232810.1"/>
    <property type="molecule type" value="Genomic_DNA"/>
</dbReference>
<dbReference type="Proteomes" id="UP001611494">
    <property type="component" value="Unassembled WGS sequence"/>
</dbReference>
<proteinExistence type="predicted"/>
<evidence type="ECO:0000313" key="1">
    <source>
        <dbReference type="EMBL" id="MFI2232810.1"/>
    </source>
</evidence>
<name>A0ABW7W4H1_9NOCA</name>
<dbReference type="Pfam" id="PF09203">
    <property type="entry name" value="MspA"/>
    <property type="match status" value="1"/>
</dbReference>